<accession>A0A179FGC4</accession>
<organism evidence="1 2">
    <name type="scientific">Pochonia chlamydosporia 170</name>
    <dbReference type="NCBI Taxonomy" id="1380566"/>
    <lineage>
        <taxon>Eukaryota</taxon>
        <taxon>Fungi</taxon>
        <taxon>Dikarya</taxon>
        <taxon>Ascomycota</taxon>
        <taxon>Pezizomycotina</taxon>
        <taxon>Sordariomycetes</taxon>
        <taxon>Hypocreomycetidae</taxon>
        <taxon>Hypocreales</taxon>
        <taxon>Clavicipitaceae</taxon>
        <taxon>Pochonia</taxon>
    </lineage>
</organism>
<name>A0A179FGC4_METCM</name>
<evidence type="ECO:0000313" key="2">
    <source>
        <dbReference type="Proteomes" id="UP000078397"/>
    </source>
</evidence>
<dbReference type="KEGG" id="pchm:VFPPC_05588"/>
<dbReference type="Proteomes" id="UP000078397">
    <property type="component" value="Unassembled WGS sequence"/>
</dbReference>
<dbReference type="RefSeq" id="XP_018141615.1">
    <property type="nucleotide sequence ID" value="XM_018284757.1"/>
</dbReference>
<evidence type="ECO:0000313" key="1">
    <source>
        <dbReference type="EMBL" id="OAQ64301.1"/>
    </source>
</evidence>
<sequence>MSSLGSIQSSYTCRICGTNLVPQRRNGEKELWDTEFQLLQQLNKKKEASLIIEPNHLPLKGKYELRDGNVYHAACWRVVERASGLSKFHPEWLKCFRQCITDVFRFLPNLTGLSEASPDILDEGVDEDHEEDPYPRVDLSAKHEHERGIFDKLNLPQEIMDLIFLQVEDPEDIWSLESVALQSPSPHVWRSLGRRFLVTDARISRGSPEETAKRIQCCIWNTDYGDFPHSLSLQLVWNNVEYILAHMERIMGKDFVRNQVCVEEDFVRDNQKAEIPLSSIASASRVKLHFVPLRGGESSSRRIWPQVFDDDVSNNFCGIEIDGNVVGWKGDSTIDVCPSSWSGIRMACWNRTFSSVQIKSGAVWDRTWHPGYRLRETLGPRRKLLEWIPGSATGSLVVSFNSIVITGILLDAGSGLGPVSWQDNPPPVNLIPVPLVDFLPQEPQVDNYKYFARNVSGISRISWNHIEVDFPTVRSLYIMFDDEEHITIGHLSGTARRKPSMAFVLNRDQGEAFYTNFGRMVLIGDPEAADWTVIKAPNGLFFSSKAPGIWVLQCFGCFQPRNSPSVAEIDAPAVTKPADWLPLPVTSRNHALLGPAFFQTASLENISHITLYRELQINLSTGNFLTRKPLVGMRIVYHDDRLPVVLGEFYRRDSISEEYEPTVEISGKIRRILCSYMPRNWARGCSRISGFVLHLDDSRTIQCGEIWDDPNVYSHEMDVNEGDKLLWVSGGEGCLVGAVPDAVNTGDDFDLASMFPFLLT</sequence>
<proteinExistence type="predicted"/>
<gene>
    <name evidence="1" type="ORF">VFPPC_05588</name>
</gene>
<dbReference type="EMBL" id="LSBJ02000005">
    <property type="protein sequence ID" value="OAQ64301.1"/>
    <property type="molecule type" value="Genomic_DNA"/>
</dbReference>
<dbReference type="AlphaFoldDB" id="A0A179FGC4"/>
<keyword evidence="2" id="KW-1185">Reference proteome</keyword>
<protein>
    <submittedName>
        <fullName evidence="1">Uncharacterized protein</fullName>
    </submittedName>
</protein>
<dbReference type="GeneID" id="28848751"/>
<reference evidence="1 2" key="1">
    <citation type="journal article" date="2016" name="PLoS Pathog.">
        <title>Biosynthesis of antibiotic leucinostatins in bio-control fungus Purpureocillium lilacinum and their inhibition on phytophthora revealed by genome mining.</title>
        <authorList>
            <person name="Wang G."/>
            <person name="Liu Z."/>
            <person name="Lin R."/>
            <person name="Li E."/>
            <person name="Mao Z."/>
            <person name="Ling J."/>
            <person name="Yang Y."/>
            <person name="Yin W.B."/>
            <person name="Xie B."/>
        </authorList>
    </citation>
    <scope>NUCLEOTIDE SEQUENCE [LARGE SCALE GENOMIC DNA]</scope>
    <source>
        <strain evidence="1">170</strain>
    </source>
</reference>
<comment type="caution">
    <text evidence="1">The sequence shown here is derived from an EMBL/GenBank/DDBJ whole genome shotgun (WGS) entry which is preliminary data.</text>
</comment>